<dbReference type="SUPFAM" id="SSF89360">
    <property type="entry name" value="HesB-like domain"/>
    <property type="match status" value="1"/>
</dbReference>
<reference evidence="1" key="1">
    <citation type="submission" date="2022-04" db="EMBL/GenBank/DDBJ databases">
        <title>Complete genome sequences of Ezakiella coagulans and Fenollaria massiliensis.</title>
        <authorList>
            <person name="France M.T."/>
            <person name="Clifford J."/>
            <person name="Narina S."/>
            <person name="Rutt L."/>
            <person name="Ravel J."/>
        </authorList>
    </citation>
    <scope>NUCLEOTIDE SEQUENCE</scope>
    <source>
        <strain evidence="1">C0061C2</strain>
    </source>
</reference>
<evidence type="ECO:0000313" key="1">
    <source>
        <dbReference type="EMBL" id="UQK59020.1"/>
    </source>
</evidence>
<evidence type="ECO:0000313" key="2">
    <source>
        <dbReference type="Proteomes" id="UP000831151"/>
    </source>
</evidence>
<dbReference type="AlphaFoldDB" id="A0A9E7IWQ2"/>
<dbReference type="Proteomes" id="UP000831151">
    <property type="component" value="Chromosome"/>
</dbReference>
<dbReference type="Gene3D" id="2.60.300.12">
    <property type="entry name" value="HesB-like domain"/>
    <property type="match status" value="1"/>
</dbReference>
<dbReference type="InterPro" id="IPR035903">
    <property type="entry name" value="HesB-like_dom_sf"/>
</dbReference>
<dbReference type="EMBL" id="CP096649">
    <property type="protein sequence ID" value="UQK59020.1"/>
    <property type="molecule type" value="Genomic_DNA"/>
</dbReference>
<dbReference type="KEGG" id="fms:M1R53_07195"/>
<gene>
    <name evidence="1" type="ORF">M1R53_07195</name>
</gene>
<proteinExistence type="predicted"/>
<keyword evidence="2" id="KW-1185">Reference proteome</keyword>
<accession>A0A9E7IWQ2</accession>
<dbReference type="RefSeq" id="WP_249242542.1">
    <property type="nucleotide sequence ID" value="NZ_CP096649.1"/>
</dbReference>
<organism evidence="1 2">
    <name type="scientific">Fenollaria massiliensis</name>
    <dbReference type="NCBI Taxonomy" id="938288"/>
    <lineage>
        <taxon>Bacteria</taxon>
        <taxon>Bacillati</taxon>
        <taxon>Bacillota</taxon>
        <taxon>Clostridia</taxon>
        <taxon>Eubacteriales</taxon>
        <taxon>Fenollaria</taxon>
    </lineage>
</organism>
<sequence length="48" mass="5556">MDKSDENDIIMDVDGFKVCVNKNMDYIEKFTIDYSSNPLAKGFQVYVD</sequence>
<protein>
    <submittedName>
        <fullName evidence="1">Uncharacterized protein</fullName>
    </submittedName>
</protein>
<name>A0A9E7IWQ2_9FIRM</name>